<comment type="caution">
    <text evidence="1">The sequence shown here is derived from an EMBL/GenBank/DDBJ whole genome shotgun (WGS) entry which is preliminary data.</text>
</comment>
<gene>
    <name evidence="1" type="ORF">Q4521_09235</name>
</gene>
<accession>A0AAW7X4B3</accession>
<dbReference type="Proteomes" id="UP001169760">
    <property type="component" value="Unassembled WGS sequence"/>
</dbReference>
<name>A0AAW7X4B3_9GAMM</name>
<dbReference type="RefSeq" id="WP_303492592.1">
    <property type="nucleotide sequence ID" value="NZ_JAUOPB010000006.1"/>
</dbReference>
<dbReference type="Pfam" id="PF11225">
    <property type="entry name" value="DUF3024"/>
    <property type="match status" value="1"/>
</dbReference>
<sequence>MAISEFEIKRCEKVMDAFLEAHRPPTHIRSELDLCYRIDNQSIIIFEVRPVWNNPDEKVEINIAKATYVKKTKLWQVFWHKSDLKWHKYPPQPEVNNLEAFTELVIKDENCCFFG</sequence>
<dbReference type="AlphaFoldDB" id="A0AAW7X4B3"/>
<proteinExistence type="predicted"/>
<reference evidence="1" key="1">
    <citation type="submission" date="2023-07" db="EMBL/GenBank/DDBJ databases">
        <title>Genome content predicts the carbon catabolic preferences of heterotrophic bacteria.</title>
        <authorList>
            <person name="Gralka M."/>
        </authorList>
    </citation>
    <scope>NUCLEOTIDE SEQUENCE</scope>
    <source>
        <strain evidence="1">I3M17_2</strain>
    </source>
</reference>
<dbReference type="EMBL" id="JAUOPB010000006">
    <property type="protein sequence ID" value="MDO6422655.1"/>
    <property type="molecule type" value="Genomic_DNA"/>
</dbReference>
<organism evidence="1 2">
    <name type="scientific">Saccharophagus degradans</name>
    <dbReference type="NCBI Taxonomy" id="86304"/>
    <lineage>
        <taxon>Bacteria</taxon>
        <taxon>Pseudomonadati</taxon>
        <taxon>Pseudomonadota</taxon>
        <taxon>Gammaproteobacteria</taxon>
        <taxon>Cellvibrionales</taxon>
        <taxon>Cellvibrionaceae</taxon>
        <taxon>Saccharophagus</taxon>
    </lineage>
</organism>
<protein>
    <submittedName>
        <fullName evidence="1">DUF3024 domain-containing protein</fullName>
    </submittedName>
</protein>
<evidence type="ECO:0000313" key="2">
    <source>
        <dbReference type="Proteomes" id="UP001169760"/>
    </source>
</evidence>
<dbReference type="InterPro" id="IPR021388">
    <property type="entry name" value="DUF3024"/>
</dbReference>
<evidence type="ECO:0000313" key="1">
    <source>
        <dbReference type="EMBL" id="MDO6422655.1"/>
    </source>
</evidence>